<keyword evidence="3" id="KW-0378">Hydrolase</keyword>
<feature type="domain" description="Helicase ATP-binding" evidence="2">
    <location>
        <begin position="25"/>
        <end position="204"/>
    </location>
</feature>
<keyword evidence="1" id="KW-0472">Membrane</keyword>
<dbReference type="InterPro" id="IPR001650">
    <property type="entry name" value="Helicase_C-like"/>
</dbReference>
<dbReference type="InterPro" id="IPR014001">
    <property type="entry name" value="Helicase_ATP-bd"/>
</dbReference>
<keyword evidence="1" id="KW-1133">Transmembrane helix</keyword>
<feature type="transmembrane region" description="Helical" evidence="1">
    <location>
        <begin position="702"/>
        <end position="722"/>
    </location>
</feature>
<feature type="transmembrane region" description="Helical" evidence="1">
    <location>
        <begin position="672"/>
        <end position="690"/>
    </location>
</feature>
<comment type="caution">
    <text evidence="3">The sequence shown here is derived from an EMBL/GenBank/DDBJ whole genome shotgun (WGS) entry which is preliminary data.</text>
</comment>
<dbReference type="InterPro" id="IPR050742">
    <property type="entry name" value="Helicase_Restrict-Modif_Enz"/>
</dbReference>
<dbReference type="Pfam" id="PF04851">
    <property type="entry name" value="ResIII"/>
    <property type="match status" value="1"/>
</dbReference>
<name>A0ABW4HY81_9BACI</name>
<dbReference type="SUPFAM" id="SSF52540">
    <property type="entry name" value="P-loop containing nucleoside triphosphate hydrolases"/>
    <property type="match status" value="1"/>
</dbReference>
<dbReference type="PROSITE" id="PS51192">
    <property type="entry name" value="HELICASE_ATP_BIND_1"/>
    <property type="match status" value="1"/>
</dbReference>
<dbReference type="PANTHER" id="PTHR47396:SF1">
    <property type="entry name" value="ATP-DEPENDENT HELICASE IRC3-RELATED"/>
    <property type="match status" value="1"/>
</dbReference>
<dbReference type="GO" id="GO:0004386">
    <property type="term" value="F:helicase activity"/>
    <property type="evidence" value="ECO:0007669"/>
    <property type="project" value="UniProtKB-KW"/>
</dbReference>
<dbReference type="Proteomes" id="UP001597221">
    <property type="component" value="Unassembled WGS sequence"/>
</dbReference>
<keyword evidence="4" id="KW-1185">Reference proteome</keyword>
<sequence length="886" mass="102424">MEAFPKSVEFCYPWRSYQAEVLKNLDEHLENNHLHLIAPPGSGKTVLGLEVMLRLNKPTLIVAPTLAIRNQWVDRFVSLFLQVNEVPDWISMDLRNPTFLTVTTYQGLHALFDENGHDDTEQIDDEEAEEVEFSEKEVARTKFFACNFQTLILDEAHHLRTSWWRTLTDVRKKLTNLSTVALTATPPYDVDKSEWDRYIELCGPIDEEIEVAALVKEGDLCPHQDYIWMSKPTKQEQGPIEFYHREVEQFKNDLLHNEDFQQLIQSHPWIQSEEFVEEKLANHAYFISMILYLKEIGSNAWEKPFQLVDEKAEHLPEFDLEWTQELLTSLLYKDKWVDPKEEPIKSIRKKLSAIGAIERRRVQLIATKAMERTLLHSTSKLDSINKIILLEKKSLGDSLRLVILADYIYGDDLPKSKEDISPLVRLGVIPVFESARRELGEQCKLGVLTGSIVIIPKSSLPLLEKSQLKFEAEVLVHDERYVKISWQGASRQRMVQFITEIFAAGEIDVLVGTTALLGEGWDAPSVNTLILASYVGTFMLTNQMRGRAIRIEKGNPEKAANIWHLVCVDSALEDGGYDLKSLRRRFRSLTGVDEELPLIVSGIDRLRIPQNDYTKATIEEINQEMTRRAIDRSRLFTRWKRAVSEGSQKREELQVDKVFIPRPFILRNTLKSLVLTSIITIAYTFNALAEKIRFSTVESNEGVVYLSMGLIFGVLASSPFWWKALRIFLFNSSIEKRMKSVGEAIYHTLYEIGLLQTPPSENRIYTEQAPLGEVYCHLERGTKYEQKLFLQALQELLDPIENPRYILHRQSGKTLWVKHDYHALPEEIGRRKDYAETFLAQWQKKIGKAELIYTRTPEGRKLLLKARMRAMSAKFVKRSERLSVWK</sequence>
<organism evidence="3 4">
    <name type="scientific">Oceanobacillus luteolus</name>
    <dbReference type="NCBI Taxonomy" id="1274358"/>
    <lineage>
        <taxon>Bacteria</taxon>
        <taxon>Bacillati</taxon>
        <taxon>Bacillota</taxon>
        <taxon>Bacilli</taxon>
        <taxon>Bacillales</taxon>
        <taxon>Bacillaceae</taxon>
        <taxon>Oceanobacillus</taxon>
    </lineage>
</organism>
<evidence type="ECO:0000259" key="2">
    <source>
        <dbReference type="PROSITE" id="PS51192"/>
    </source>
</evidence>
<gene>
    <name evidence="3" type="ORF">ACFSBH_21070</name>
</gene>
<dbReference type="Pfam" id="PF00271">
    <property type="entry name" value="Helicase_C"/>
    <property type="match status" value="1"/>
</dbReference>
<dbReference type="EMBL" id="JBHUDE010000167">
    <property type="protein sequence ID" value="MFD1610111.1"/>
    <property type="molecule type" value="Genomic_DNA"/>
</dbReference>
<accession>A0ABW4HY81</accession>
<keyword evidence="3" id="KW-0347">Helicase</keyword>
<proteinExistence type="predicted"/>
<dbReference type="SMART" id="SM00487">
    <property type="entry name" value="DEXDc"/>
    <property type="match status" value="1"/>
</dbReference>
<protein>
    <submittedName>
        <fullName evidence="3">DEAD/DEAH box helicase family protein</fullName>
    </submittedName>
</protein>
<dbReference type="PANTHER" id="PTHR47396">
    <property type="entry name" value="TYPE I RESTRICTION ENZYME ECOKI R PROTEIN"/>
    <property type="match status" value="1"/>
</dbReference>
<dbReference type="Gene3D" id="3.40.50.300">
    <property type="entry name" value="P-loop containing nucleotide triphosphate hydrolases"/>
    <property type="match status" value="2"/>
</dbReference>
<reference evidence="4" key="1">
    <citation type="journal article" date="2019" name="Int. J. Syst. Evol. Microbiol.">
        <title>The Global Catalogue of Microorganisms (GCM) 10K type strain sequencing project: providing services to taxonomists for standard genome sequencing and annotation.</title>
        <authorList>
            <consortium name="The Broad Institute Genomics Platform"/>
            <consortium name="The Broad Institute Genome Sequencing Center for Infectious Disease"/>
            <person name="Wu L."/>
            <person name="Ma J."/>
        </authorList>
    </citation>
    <scope>NUCLEOTIDE SEQUENCE [LARGE SCALE GENOMIC DNA]</scope>
    <source>
        <strain evidence="4">CGMCC 1.12376</strain>
    </source>
</reference>
<evidence type="ECO:0000256" key="1">
    <source>
        <dbReference type="SAM" id="Phobius"/>
    </source>
</evidence>
<dbReference type="CDD" id="cd18785">
    <property type="entry name" value="SF2_C"/>
    <property type="match status" value="1"/>
</dbReference>
<dbReference type="InterPro" id="IPR006935">
    <property type="entry name" value="Helicase/UvrB_N"/>
</dbReference>
<keyword evidence="1" id="KW-0812">Transmembrane</keyword>
<evidence type="ECO:0000313" key="3">
    <source>
        <dbReference type="EMBL" id="MFD1610111.1"/>
    </source>
</evidence>
<evidence type="ECO:0000313" key="4">
    <source>
        <dbReference type="Proteomes" id="UP001597221"/>
    </source>
</evidence>
<dbReference type="RefSeq" id="WP_379599610.1">
    <property type="nucleotide sequence ID" value="NZ_JBHUDE010000167.1"/>
</dbReference>
<keyword evidence="3" id="KW-0067">ATP-binding</keyword>
<dbReference type="InterPro" id="IPR027417">
    <property type="entry name" value="P-loop_NTPase"/>
</dbReference>
<keyword evidence="3" id="KW-0547">Nucleotide-binding</keyword>